<evidence type="ECO:0000256" key="5">
    <source>
        <dbReference type="ARBA" id="ARBA00023033"/>
    </source>
</evidence>
<dbReference type="SUPFAM" id="SSF54373">
    <property type="entry name" value="FAD-linked reductases, C-terminal domain"/>
    <property type="match status" value="1"/>
</dbReference>
<dbReference type="EMBL" id="JADIJS010000001">
    <property type="protein sequence ID" value="MBO1039051.1"/>
    <property type="molecule type" value="Genomic_DNA"/>
</dbReference>
<proteinExistence type="predicted"/>
<gene>
    <name evidence="7" type="ORF">IPV26_05145</name>
</gene>
<dbReference type="PRINTS" id="PR00420">
    <property type="entry name" value="RNGMNOXGNASE"/>
</dbReference>
<keyword evidence="8" id="KW-1185">Reference proteome</keyword>
<protein>
    <submittedName>
        <fullName evidence="7">FAD-binding protein</fullName>
    </submittedName>
</protein>
<dbReference type="PANTHER" id="PTHR13789:SF318">
    <property type="entry name" value="GERANYLGERANYL DIPHOSPHATE REDUCTASE"/>
    <property type="match status" value="1"/>
</dbReference>
<dbReference type="Proteomes" id="UP000718278">
    <property type="component" value="Unassembled WGS sequence"/>
</dbReference>
<dbReference type="SUPFAM" id="SSF51905">
    <property type="entry name" value="FAD/NAD(P)-binding domain"/>
    <property type="match status" value="1"/>
</dbReference>
<evidence type="ECO:0000313" key="8">
    <source>
        <dbReference type="Proteomes" id="UP000718278"/>
    </source>
</evidence>
<sequence length="424" mass="46091">MLTKLFQRAASTKLLPTKLPESSLGKGRILIAGAGVAGLSAALELAARGWSVELFEKATVLSEVGAGLQLAPNAMRHLQRLGIADRLSTQAVAPEALFLVDSRSARPLLAMELGDKALKRWHHPYLVCHRADLQSALLAACLENPAININLGSEITRHEVIGQEIEAEVRRGNVTETIKAHHLLGCDGVWSAERANAAHSKARYSGHIAWRSTIATTDLPTTFINALPLKKAVSAWLGKQVHFIAYPVKGGAYFNFVAITGGENPGEGWSKAGDRERLKSIYQNWHPAVRDVIATAPEWTYWPLFEMPDAQFVCEGRTILLGDASHAVTPFGAQGAAMAIEDTAALAEALDATDQTAALQHFDKVRKERIAAVAKRGQLNKFAYHSTGVFALGRNMLFAMRSPDSFLKDLDWLYGYDAVAAVRN</sequence>
<evidence type="ECO:0000256" key="2">
    <source>
        <dbReference type="ARBA" id="ARBA00022630"/>
    </source>
</evidence>
<evidence type="ECO:0000256" key="3">
    <source>
        <dbReference type="ARBA" id="ARBA00022827"/>
    </source>
</evidence>
<accession>A0ABS3JZP2</accession>
<dbReference type="PANTHER" id="PTHR13789">
    <property type="entry name" value="MONOOXYGENASE"/>
    <property type="match status" value="1"/>
</dbReference>
<comment type="cofactor">
    <cofactor evidence="1">
        <name>FAD</name>
        <dbReference type="ChEBI" id="CHEBI:57692"/>
    </cofactor>
</comment>
<evidence type="ECO:0000256" key="1">
    <source>
        <dbReference type="ARBA" id="ARBA00001974"/>
    </source>
</evidence>
<dbReference type="InterPro" id="IPR036188">
    <property type="entry name" value="FAD/NAD-bd_sf"/>
</dbReference>
<organism evidence="7 8">
    <name type="scientific">Brucella pituitosa</name>
    <dbReference type="NCBI Taxonomy" id="571256"/>
    <lineage>
        <taxon>Bacteria</taxon>
        <taxon>Pseudomonadati</taxon>
        <taxon>Pseudomonadota</taxon>
        <taxon>Alphaproteobacteria</taxon>
        <taxon>Hyphomicrobiales</taxon>
        <taxon>Brucellaceae</taxon>
        <taxon>Brucella/Ochrobactrum group</taxon>
        <taxon>Brucella</taxon>
    </lineage>
</organism>
<reference evidence="7 8" key="1">
    <citation type="submission" date="2020-10" db="EMBL/GenBank/DDBJ databases">
        <title>Genomic characterization of underground lake bacteria from Wind Cave National Park: Insight into the archetypical LuxI/LuxR and identification of LuxR solos.</title>
        <authorList>
            <person name="Wengert P.C."/>
            <person name="Savka M.A."/>
        </authorList>
    </citation>
    <scope>NUCLEOTIDE SEQUENCE [LARGE SCALE GENOMIC DNA]</scope>
    <source>
        <strain evidence="7 8">SD316</strain>
    </source>
</reference>
<keyword evidence="5" id="KW-0503">Monooxygenase</keyword>
<keyword evidence="2" id="KW-0285">Flavoprotein</keyword>
<dbReference type="Gene3D" id="3.50.50.60">
    <property type="entry name" value="FAD/NAD(P)-binding domain"/>
    <property type="match status" value="1"/>
</dbReference>
<comment type="caution">
    <text evidence="7">The sequence shown here is derived from an EMBL/GenBank/DDBJ whole genome shotgun (WGS) entry which is preliminary data.</text>
</comment>
<evidence type="ECO:0000259" key="6">
    <source>
        <dbReference type="Pfam" id="PF01494"/>
    </source>
</evidence>
<keyword evidence="3" id="KW-0274">FAD</keyword>
<evidence type="ECO:0000313" key="7">
    <source>
        <dbReference type="EMBL" id="MBO1039051.1"/>
    </source>
</evidence>
<dbReference type="NCBIfam" id="NF005062">
    <property type="entry name" value="PRK06475.1"/>
    <property type="match status" value="1"/>
</dbReference>
<name>A0ABS3JZP2_9HYPH</name>
<evidence type="ECO:0000256" key="4">
    <source>
        <dbReference type="ARBA" id="ARBA00023002"/>
    </source>
</evidence>
<dbReference type="InterPro" id="IPR002938">
    <property type="entry name" value="FAD-bd"/>
</dbReference>
<dbReference type="Pfam" id="PF01494">
    <property type="entry name" value="FAD_binding_3"/>
    <property type="match status" value="1"/>
</dbReference>
<dbReference type="InterPro" id="IPR050493">
    <property type="entry name" value="FAD-dep_Monooxygenase_BioMet"/>
</dbReference>
<keyword evidence="4" id="KW-0560">Oxidoreductase</keyword>
<feature type="domain" description="FAD-binding" evidence="6">
    <location>
        <begin position="29"/>
        <end position="373"/>
    </location>
</feature>